<keyword evidence="8" id="KW-1185">Reference proteome</keyword>
<evidence type="ECO:0000259" key="6">
    <source>
        <dbReference type="Pfam" id="PF07282"/>
    </source>
</evidence>
<dbReference type="NCBIfam" id="NF040570">
    <property type="entry name" value="guided_TnpB"/>
    <property type="match status" value="1"/>
</dbReference>
<dbReference type="AlphaFoldDB" id="A0AAE3J8X7"/>
<dbReference type="GO" id="GO:0032196">
    <property type="term" value="P:transposition"/>
    <property type="evidence" value="ECO:0007669"/>
    <property type="project" value="UniProtKB-KW"/>
</dbReference>
<keyword evidence="4" id="KW-0233">DNA recombination</keyword>
<dbReference type="EMBL" id="JAJEQM010000005">
    <property type="protein sequence ID" value="MCC2210054.1"/>
    <property type="molecule type" value="Genomic_DNA"/>
</dbReference>
<proteinExistence type="inferred from homology"/>
<reference evidence="7 8" key="1">
    <citation type="submission" date="2021-10" db="EMBL/GenBank/DDBJ databases">
        <title>Anaerobic single-cell dispensing facilitates the cultivation of human gut bacteria.</title>
        <authorList>
            <person name="Afrizal A."/>
        </authorList>
    </citation>
    <scope>NUCLEOTIDE SEQUENCE [LARGE SCALE GENOMIC DNA]</scope>
    <source>
        <strain evidence="7 8">CLA-AA-H232</strain>
    </source>
</reference>
<evidence type="ECO:0000256" key="1">
    <source>
        <dbReference type="ARBA" id="ARBA00008761"/>
    </source>
</evidence>
<keyword evidence="3" id="KW-0238">DNA-binding</keyword>
<dbReference type="Proteomes" id="UP001198242">
    <property type="component" value="Unassembled WGS sequence"/>
</dbReference>
<name>A0AAE3J8X7_9FIRM</name>
<comment type="caution">
    <text evidence="7">The sequence shown here is derived from an EMBL/GenBank/DDBJ whole genome shotgun (WGS) entry which is preliminary data.</text>
</comment>
<dbReference type="GO" id="GO:0006310">
    <property type="term" value="P:DNA recombination"/>
    <property type="evidence" value="ECO:0007669"/>
    <property type="project" value="UniProtKB-KW"/>
</dbReference>
<protein>
    <submittedName>
        <fullName evidence="7">Transposase</fullName>
    </submittedName>
</protein>
<dbReference type="GO" id="GO:0003677">
    <property type="term" value="F:DNA binding"/>
    <property type="evidence" value="ECO:0007669"/>
    <property type="project" value="UniProtKB-KW"/>
</dbReference>
<accession>A0AAE3J8X7</accession>
<sequence length="327" mass="38403">MRILDKMWKSFFVAIKDWARYPNKYLGRPKIPKYKAKGGRFVLSLDSNKVKLKNGYVYFAWKPFKKFNNLFRTNAKDRILQCRFIPRCREYIMEIVYEIETPDISKNSDRIAAIDMGVNNFITMVNNIGENPIAVKGGIIKSINQFYNKQKANIQSELKKVNDKEWSKKLQKFTNKRYEMIKYQMHCISKYVVDWCVLYGIDTLVVGYNNEWKQKKQGLQNFTYIPYELFIKMLSYKCANNGIKFIENEESYTSGTSFLDNEDPIKENYRKERRVYRGLFIANCGKKINADVNGAYQIMKKVFPKIFINGIKGAGLHPTIINLACVK</sequence>
<evidence type="ECO:0000313" key="8">
    <source>
        <dbReference type="Proteomes" id="UP001198242"/>
    </source>
</evidence>
<keyword evidence="2" id="KW-0815">Transposition</keyword>
<evidence type="ECO:0000313" key="7">
    <source>
        <dbReference type="EMBL" id="MCC2210054.1"/>
    </source>
</evidence>
<dbReference type="InterPro" id="IPR010095">
    <property type="entry name" value="Cas12f1-like_TNB"/>
</dbReference>
<dbReference type="NCBIfam" id="TIGR01766">
    <property type="entry name" value="IS200/IS605 family accessory protein TnpB-like domain"/>
    <property type="match status" value="1"/>
</dbReference>
<evidence type="ECO:0000256" key="2">
    <source>
        <dbReference type="ARBA" id="ARBA00022578"/>
    </source>
</evidence>
<dbReference type="Pfam" id="PF01385">
    <property type="entry name" value="OrfB_IS605"/>
    <property type="match status" value="1"/>
</dbReference>
<feature type="domain" description="Cas12f1-like TNB" evidence="6">
    <location>
        <begin position="229"/>
        <end position="298"/>
    </location>
</feature>
<evidence type="ECO:0000259" key="5">
    <source>
        <dbReference type="Pfam" id="PF01385"/>
    </source>
</evidence>
<evidence type="ECO:0000256" key="4">
    <source>
        <dbReference type="ARBA" id="ARBA00023172"/>
    </source>
</evidence>
<gene>
    <name evidence="7" type="ORF">LKE05_04505</name>
</gene>
<comment type="similarity">
    <text evidence="1">In the C-terminal section; belongs to the transposase 35 family.</text>
</comment>
<dbReference type="InterPro" id="IPR001959">
    <property type="entry name" value="Transposase"/>
</dbReference>
<feature type="domain" description="Probable transposase IS891/IS1136/IS1341" evidence="5">
    <location>
        <begin position="95"/>
        <end position="212"/>
    </location>
</feature>
<dbReference type="Pfam" id="PF07282">
    <property type="entry name" value="Cas12f1-like_TNB"/>
    <property type="match status" value="1"/>
</dbReference>
<evidence type="ECO:0000256" key="3">
    <source>
        <dbReference type="ARBA" id="ARBA00023125"/>
    </source>
</evidence>
<organism evidence="7 8">
    <name type="scientific">Hominilimicola fabiformis</name>
    <dbReference type="NCBI Taxonomy" id="2885356"/>
    <lineage>
        <taxon>Bacteria</taxon>
        <taxon>Bacillati</taxon>
        <taxon>Bacillota</taxon>
        <taxon>Clostridia</taxon>
        <taxon>Eubacteriales</taxon>
        <taxon>Oscillospiraceae</taxon>
        <taxon>Hominilimicola</taxon>
    </lineage>
</organism>